<organism evidence="10 11">
    <name type="scientific">Compostimonas suwonensis</name>
    <dbReference type="NCBI Taxonomy" id="1048394"/>
    <lineage>
        <taxon>Bacteria</taxon>
        <taxon>Bacillati</taxon>
        <taxon>Actinomycetota</taxon>
        <taxon>Actinomycetes</taxon>
        <taxon>Micrococcales</taxon>
        <taxon>Microbacteriaceae</taxon>
        <taxon>Compostimonas</taxon>
    </lineage>
</organism>
<evidence type="ECO:0000256" key="3">
    <source>
        <dbReference type="ARBA" id="ARBA00022475"/>
    </source>
</evidence>
<feature type="compositionally biased region" description="Low complexity" evidence="8">
    <location>
        <begin position="1"/>
        <end position="17"/>
    </location>
</feature>
<evidence type="ECO:0000313" key="10">
    <source>
        <dbReference type="EMBL" id="PJJ55536.1"/>
    </source>
</evidence>
<feature type="transmembrane region" description="Helical" evidence="7">
    <location>
        <begin position="130"/>
        <end position="152"/>
    </location>
</feature>
<feature type="region of interest" description="Disordered" evidence="8">
    <location>
        <begin position="1"/>
        <end position="30"/>
    </location>
</feature>
<sequence>MTATSAPRPAARRAGTPVRRRKRLPSPTSSGPAATILAWLYALVLAIPLYYLLVSSLKDNIGIFTNPFGLPTEPIWENFAQAWNRAQLGTALLNSVLISVVAVALTLVLAIPAAYALARSESRFARAITGVYSASFLIPPFAALIPTVILAIQLDLFYTREFQMLFLPASALPLSILLLTQFMKTVPPELVEAASIDGAGQWSILRRIFIPLSMPGIVSVTILQVLTFWNEYLFSLTITGTSPEIRTVQVALPSLISDSTRFGVLAAGTVITLVPVYLAYAILQKRMQEALTAGALKG</sequence>
<feature type="transmembrane region" description="Helical" evidence="7">
    <location>
        <begin position="96"/>
        <end position="118"/>
    </location>
</feature>
<dbReference type="Pfam" id="PF00528">
    <property type="entry name" value="BPD_transp_1"/>
    <property type="match status" value="1"/>
</dbReference>
<evidence type="ECO:0000256" key="4">
    <source>
        <dbReference type="ARBA" id="ARBA00022692"/>
    </source>
</evidence>
<feature type="transmembrane region" description="Helical" evidence="7">
    <location>
        <begin position="262"/>
        <end position="283"/>
    </location>
</feature>
<dbReference type="GO" id="GO:0005886">
    <property type="term" value="C:plasma membrane"/>
    <property type="evidence" value="ECO:0007669"/>
    <property type="project" value="UniProtKB-SubCell"/>
</dbReference>
<dbReference type="AlphaFoldDB" id="A0A2M9BC75"/>
<proteinExistence type="inferred from homology"/>
<gene>
    <name evidence="10" type="ORF">CLV54_2883</name>
</gene>
<dbReference type="EMBL" id="PGFB01000005">
    <property type="protein sequence ID" value="PJJ55536.1"/>
    <property type="molecule type" value="Genomic_DNA"/>
</dbReference>
<accession>A0A2M9BC75</accession>
<keyword evidence="2 7" id="KW-0813">Transport</keyword>
<keyword evidence="4 7" id="KW-0812">Transmembrane</keyword>
<dbReference type="CDD" id="cd06261">
    <property type="entry name" value="TM_PBP2"/>
    <property type="match status" value="1"/>
</dbReference>
<dbReference type="RefSeq" id="WP_211294564.1">
    <property type="nucleotide sequence ID" value="NZ_PGFB01000005.1"/>
</dbReference>
<comment type="subcellular location">
    <subcellularLocation>
        <location evidence="1 7">Cell membrane</location>
        <topology evidence="1 7">Multi-pass membrane protein</topology>
    </subcellularLocation>
</comment>
<dbReference type="Proteomes" id="UP000230161">
    <property type="component" value="Unassembled WGS sequence"/>
</dbReference>
<evidence type="ECO:0000259" key="9">
    <source>
        <dbReference type="PROSITE" id="PS50928"/>
    </source>
</evidence>
<feature type="domain" description="ABC transmembrane type-1" evidence="9">
    <location>
        <begin position="92"/>
        <end position="283"/>
    </location>
</feature>
<evidence type="ECO:0000256" key="5">
    <source>
        <dbReference type="ARBA" id="ARBA00022989"/>
    </source>
</evidence>
<name>A0A2M9BC75_9MICO</name>
<evidence type="ECO:0000256" key="8">
    <source>
        <dbReference type="SAM" id="MobiDB-lite"/>
    </source>
</evidence>
<evidence type="ECO:0000256" key="7">
    <source>
        <dbReference type="RuleBase" id="RU363032"/>
    </source>
</evidence>
<dbReference type="GO" id="GO:0055085">
    <property type="term" value="P:transmembrane transport"/>
    <property type="evidence" value="ECO:0007669"/>
    <property type="project" value="InterPro"/>
</dbReference>
<comment type="caution">
    <text evidence="10">The sequence shown here is derived from an EMBL/GenBank/DDBJ whole genome shotgun (WGS) entry which is preliminary data.</text>
</comment>
<protein>
    <submittedName>
        <fullName evidence="10">ABC-type glycerol-3-phosphate transport system permease component</fullName>
    </submittedName>
</protein>
<dbReference type="InterPro" id="IPR000515">
    <property type="entry name" value="MetI-like"/>
</dbReference>
<reference evidence="10 11" key="1">
    <citation type="submission" date="2017-11" db="EMBL/GenBank/DDBJ databases">
        <title>Genomic Encyclopedia of Archaeal and Bacterial Type Strains, Phase II (KMG-II): From Individual Species to Whole Genera.</title>
        <authorList>
            <person name="Goeker M."/>
        </authorList>
    </citation>
    <scope>NUCLEOTIDE SEQUENCE [LARGE SCALE GENOMIC DNA]</scope>
    <source>
        <strain evidence="10 11">DSM 25625</strain>
    </source>
</reference>
<dbReference type="PANTHER" id="PTHR43744:SF12">
    <property type="entry name" value="ABC TRANSPORTER PERMEASE PROTEIN MG189-RELATED"/>
    <property type="match status" value="1"/>
</dbReference>
<keyword evidence="3" id="KW-1003">Cell membrane</keyword>
<dbReference type="PANTHER" id="PTHR43744">
    <property type="entry name" value="ABC TRANSPORTER PERMEASE PROTEIN MG189-RELATED-RELATED"/>
    <property type="match status" value="1"/>
</dbReference>
<feature type="transmembrane region" description="Helical" evidence="7">
    <location>
        <begin position="29"/>
        <end position="53"/>
    </location>
</feature>
<dbReference type="InterPro" id="IPR035906">
    <property type="entry name" value="MetI-like_sf"/>
</dbReference>
<evidence type="ECO:0000256" key="2">
    <source>
        <dbReference type="ARBA" id="ARBA00022448"/>
    </source>
</evidence>
<dbReference type="PROSITE" id="PS50928">
    <property type="entry name" value="ABC_TM1"/>
    <property type="match status" value="1"/>
</dbReference>
<evidence type="ECO:0000256" key="6">
    <source>
        <dbReference type="ARBA" id="ARBA00023136"/>
    </source>
</evidence>
<keyword evidence="11" id="KW-1185">Reference proteome</keyword>
<keyword evidence="6 7" id="KW-0472">Membrane</keyword>
<dbReference type="Gene3D" id="1.10.3720.10">
    <property type="entry name" value="MetI-like"/>
    <property type="match status" value="1"/>
</dbReference>
<feature type="transmembrane region" description="Helical" evidence="7">
    <location>
        <begin position="204"/>
        <end position="226"/>
    </location>
</feature>
<comment type="similarity">
    <text evidence="7">Belongs to the binding-protein-dependent transport system permease family.</text>
</comment>
<keyword evidence="5 7" id="KW-1133">Transmembrane helix</keyword>
<dbReference type="SUPFAM" id="SSF161098">
    <property type="entry name" value="MetI-like"/>
    <property type="match status" value="1"/>
</dbReference>
<evidence type="ECO:0000256" key="1">
    <source>
        <dbReference type="ARBA" id="ARBA00004651"/>
    </source>
</evidence>
<feature type="transmembrane region" description="Helical" evidence="7">
    <location>
        <begin position="164"/>
        <end position="183"/>
    </location>
</feature>
<evidence type="ECO:0000313" key="11">
    <source>
        <dbReference type="Proteomes" id="UP000230161"/>
    </source>
</evidence>